<evidence type="ECO:0000313" key="3">
    <source>
        <dbReference type="Proteomes" id="UP000239181"/>
    </source>
</evidence>
<gene>
    <name evidence="2" type="ORF">CQW29_09835</name>
</gene>
<dbReference type="EMBL" id="PDET01000005">
    <property type="protein sequence ID" value="PRD15842.1"/>
    <property type="molecule type" value="Genomic_DNA"/>
</dbReference>
<dbReference type="OrthoDB" id="5814397at2"/>
<evidence type="ECO:0000256" key="1">
    <source>
        <dbReference type="SAM" id="SignalP"/>
    </source>
</evidence>
<dbReference type="Proteomes" id="UP000239181">
    <property type="component" value="Unassembled WGS sequence"/>
</dbReference>
<evidence type="ECO:0008006" key="4">
    <source>
        <dbReference type="Google" id="ProtNLM"/>
    </source>
</evidence>
<feature type="signal peptide" evidence="1">
    <location>
        <begin position="1"/>
        <end position="20"/>
    </location>
</feature>
<dbReference type="RefSeq" id="WP_105592554.1">
    <property type="nucleotide sequence ID" value="NZ_PDET01000005.1"/>
</dbReference>
<name>A0A2S9IDG5_9GAMM</name>
<feature type="chain" id="PRO_5015517266" description="FidL-like membrane protein" evidence="1">
    <location>
        <begin position="21"/>
        <end position="172"/>
    </location>
</feature>
<sequence>MKMYPRSFFAVSLMIFSATAAFTGWRLLPHQASTQIDCSSRVIMRFENMDKENVNGSVHFNFGPGGKGSMVVEGYTDSDEGSLYLQRYVKFAYSVRHVSAAENHYMINQWQASASSIDRSPDIIFDYFMREMSDSRDGLFLNARRLSSKTVLFSSINSPLYICTLKSGSTFN</sequence>
<keyword evidence="1" id="KW-0732">Signal</keyword>
<reference evidence="2 3" key="1">
    <citation type="submission" date="2017-10" db="EMBL/GenBank/DDBJ databases">
        <title>Draft genome of two endophytic bacteria isolated from 'guarana' Paullinia cupana (Mart.) Ducke.</title>
        <authorList>
            <person name="Siqueira K.A."/>
            <person name="Liotti R.G."/>
            <person name="Mendes T.A."/>
            <person name="Soares M.A."/>
        </authorList>
    </citation>
    <scope>NUCLEOTIDE SEQUENCE [LARGE SCALE GENOMIC DNA]</scope>
    <source>
        <strain evidence="2 3">342</strain>
    </source>
</reference>
<proteinExistence type="predicted"/>
<organism evidence="2 3">
    <name type="scientific">Pantoea coffeiphila</name>
    <dbReference type="NCBI Taxonomy" id="1465635"/>
    <lineage>
        <taxon>Bacteria</taxon>
        <taxon>Pseudomonadati</taxon>
        <taxon>Pseudomonadota</taxon>
        <taxon>Gammaproteobacteria</taxon>
        <taxon>Enterobacterales</taxon>
        <taxon>Erwiniaceae</taxon>
        <taxon>Pantoea</taxon>
    </lineage>
</organism>
<keyword evidence="3" id="KW-1185">Reference proteome</keyword>
<protein>
    <recommendedName>
        <fullName evidence="4">FidL-like membrane protein</fullName>
    </recommendedName>
</protein>
<dbReference type="Pfam" id="PF15941">
    <property type="entry name" value="FidL_like"/>
    <property type="match status" value="1"/>
</dbReference>
<dbReference type="InterPro" id="IPR031854">
    <property type="entry name" value="FidL-like"/>
</dbReference>
<evidence type="ECO:0000313" key="2">
    <source>
        <dbReference type="EMBL" id="PRD15842.1"/>
    </source>
</evidence>
<accession>A0A2S9IDG5</accession>
<dbReference type="AlphaFoldDB" id="A0A2S9IDG5"/>
<comment type="caution">
    <text evidence="2">The sequence shown here is derived from an EMBL/GenBank/DDBJ whole genome shotgun (WGS) entry which is preliminary data.</text>
</comment>